<accession>A0A2R6CBP7</accession>
<proteinExistence type="predicted"/>
<gene>
    <name evidence="2" type="ORF">B9Q04_06170</name>
</gene>
<evidence type="ECO:0000313" key="3">
    <source>
        <dbReference type="Proteomes" id="UP000242015"/>
    </source>
</evidence>
<feature type="region of interest" description="Disordered" evidence="1">
    <location>
        <begin position="467"/>
        <end position="489"/>
    </location>
</feature>
<organism evidence="2 3">
    <name type="scientific">Candidatus Marsarchaeota G2 archaeon BE_D</name>
    <dbReference type="NCBI Taxonomy" id="1978158"/>
    <lineage>
        <taxon>Archaea</taxon>
        <taxon>Candidatus Marsarchaeota</taxon>
        <taxon>Candidatus Marsarchaeota group 2</taxon>
    </lineage>
</organism>
<evidence type="ECO:0000313" key="2">
    <source>
        <dbReference type="EMBL" id="PSO08322.1"/>
    </source>
</evidence>
<dbReference type="Proteomes" id="UP000242015">
    <property type="component" value="Unassembled WGS sequence"/>
</dbReference>
<comment type="caution">
    <text evidence="2">The sequence shown here is derived from an EMBL/GenBank/DDBJ whole genome shotgun (WGS) entry which is preliminary data.</text>
</comment>
<evidence type="ECO:0000256" key="1">
    <source>
        <dbReference type="SAM" id="MobiDB-lite"/>
    </source>
</evidence>
<dbReference type="AlphaFoldDB" id="A0A2R6CBP7"/>
<dbReference type="EMBL" id="NEXF01000106">
    <property type="protein sequence ID" value="PSO08322.1"/>
    <property type="molecule type" value="Genomic_DNA"/>
</dbReference>
<sequence length="500" mass="53980">MGGGGWITRRRVRAALTLAVVLAASLVPVVQFAELLASRGGVYAPSSPPDYSAALQAFTKLGARIVAVGPKYFVDGVVAQAEALGLVGVVVVAASPSELPLVVSAFNRSLILDDFGAQPVNYTLAAQLAPHSFIVYLNTTPAALESTVDGALYLLEYDWSHRFVALPLLTSGPLFVAEGLTALGGYPFVDVGYNTTLQGLVYAWYESFHDPPTGDPCGVNTPSGYNKIRFTDAGNPYSDGYATWTYDECIVSPNSAQPDWWPFNTYAYSYVAPTPNYALRLQGLAVDTNYGYALYKSGPASTFISYDTATSYPASQSGTTSYNLDYYNFVESAVDPLIQFLMGTVSDPVSVTNGLDTTNGGLTANDTWVFESVGYNYGVGYVSGVNESDGMWFPSSYQEWNAYMMVDSNFTLASQAYSPNIFTSCVNYYYYALRVQWVVVYTLSSSLPVSAGSVSHLWKSREVVYTPSGSQPPQPQAAPTLTPSGPYSTWSRCTYHPAPT</sequence>
<reference evidence="2 3" key="1">
    <citation type="submission" date="2017-04" db="EMBL/GenBank/DDBJ databases">
        <title>Novel microbial lineages endemic to geothermal iron-oxide mats fill important gaps in the evolutionary history of Archaea.</title>
        <authorList>
            <person name="Jay Z.J."/>
            <person name="Beam J.P."/>
            <person name="Dlakic M."/>
            <person name="Rusch D.B."/>
            <person name="Kozubal M.A."/>
            <person name="Inskeep W.P."/>
        </authorList>
    </citation>
    <scope>NUCLEOTIDE SEQUENCE [LARGE SCALE GENOMIC DNA]</scope>
    <source>
        <strain evidence="2">BE_D</strain>
    </source>
</reference>
<protein>
    <submittedName>
        <fullName evidence="2">Uncharacterized protein</fullName>
    </submittedName>
</protein>
<name>A0A2R6CBP7_9ARCH</name>